<gene>
    <name evidence="2" type="ORF">ElyMa_001665000</name>
</gene>
<keyword evidence="3" id="KW-1185">Reference proteome</keyword>
<accession>A0AAV4JRX0</accession>
<name>A0AAV4JRX0_9GAST</name>
<dbReference type="InterPro" id="IPR048324">
    <property type="entry name" value="ZSWIM1-3_RNaseH-like"/>
</dbReference>
<comment type="caution">
    <text evidence="2">The sequence shown here is derived from an EMBL/GenBank/DDBJ whole genome shotgun (WGS) entry which is preliminary data.</text>
</comment>
<protein>
    <submittedName>
        <fullName evidence="2">Structural maintenance of chromosomes protein 6</fullName>
    </submittedName>
</protein>
<dbReference type="AlphaFoldDB" id="A0AAV4JRX0"/>
<evidence type="ECO:0000313" key="3">
    <source>
        <dbReference type="Proteomes" id="UP000762676"/>
    </source>
</evidence>
<feature type="domain" description="ZSWIM1/3 RNaseH-like" evidence="1">
    <location>
        <begin position="2"/>
        <end position="61"/>
    </location>
</feature>
<dbReference type="Proteomes" id="UP000762676">
    <property type="component" value="Unassembled WGS sequence"/>
</dbReference>
<proteinExistence type="predicted"/>
<reference evidence="2 3" key="1">
    <citation type="journal article" date="2021" name="Elife">
        <title>Chloroplast acquisition without the gene transfer in kleptoplastic sea slugs, Plakobranchus ocellatus.</title>
        <authorList>
            <person name="Maeda T."/>
            <person name="Takahashi S."/>
            <person name="Yoshida T."/>
            <person name="Shimamura S."/>
            <person name="Takaki Y."/>
            <person name="Nagai Y."/>
            <person name="Toyoda A."/>
            <person name="Suzuki Y."/>
            <person name="Arimoto A."/>
            <person name="Ishii H."/>
            <person name="Satoh N."/>
            <person name="Nishiyama T."/>
            <person name="Hasebe M."/>
            <person name="Maruyama T."/>
            <person name="Minagawa J."/>
            <person name="Obokata J."/>
            <person name="Shigenobu S."/>
        </authorList>
    </citation>
    <scope>NUCLEOTIDE SEQUENCE [LARGE SCALE GENOMIC DNA]</scope>
</reference>
<evidence type="ECO:0000259" key="1">
    <source>
        <dbReference type="Pfam" id="PF21056"/>
    </source>
</evidence>
<dbReference type="EMBL" id="BMAT01003384">
    <property type="protein sequence ID" value="GFS24485.1"/>
    <property type="molecule type" value="Genomic_DNA"/>
</dbReference>
<evidence type="ECO:0000313" key="2">
    <source>
        <dbReference type="EMBL" id="GFS24485.1"/>
    </source>
</evidence>
<organism evidence="2 3">
    <name type="scientific">Elysia marginata</name>
    <dbReference type="NCBI Taxonomy" id="1093978"/>
    <lineage>
        <taxon>Eukaryota</taxon>
        <taxon>Metazoa</taxon>
        <taxon>Spiralia</taxon>
        <taxon>Lophotrochozoa</taxon>
        <taxon>Mollusca</taxon>
        <taxon>Gastropoda</taxon>
        <taxon>Heterobranchia</taxon>
        <taxon>Euthyneura</taxon>
        <taxon>Panpulmonata</taxon>
        <taxon>Sacoglossa</taxon>
        <taxon>Placobranchoidea</taxon>
        <taxon>Plakobranchidae</taxon>
        <taxon>Elysia</taxon>
    </lineage>
</organism>
<sequence length="126" mass="14298">MKGHVVAYAITRNQTKVTLSRLLKEFITKIDVGPQIQTFVVGKDAVEIAAIKGAIPNVNILLCRFHVALTLRDAVSKCCEAKEKVRANDHLMRMLYTDSGEIFVTYLEQFSDKLKLYTNRTKHSWA</sequence>
<dbReference type="Pfam" id="PF21056">
    <property type="entry name" value="ZSWIM1-3_RNaseH-like"/>
    <property type="match status" value="1"/>
</dbReference>